<organism evidence="1 2">
    <name type="scientific">Gossypium stocksii</name>
    <dbReference type="NCBI Taxonomy" id="47602"/>
    <lineage>
        <taxon>Eukaryota</taxon>
        <taxon>Viridiplantae</taxon>
        <taxon>Streptophyta</taxon>
        <taxon>Embryophyta</taxon>
        <taxon>Tracheophyta</taxon>
        <taxon>Spermatophyta</taxon>
        <taxon>Magnoliopsida</taxon>
        <taxon>eudicotyledons</taxon>
        <taxon>Gunneridae</taxon>
        <taxon>Pentapetalae</taxon>
        <taxon>rosids</taxon>
        <taxon>malvids</taxon>
        <taxon>Malvales</taxon>
        <taxon>Malvaceae</taxon>
        <taxon>Malvoideae</taxon>
        <taxon>Gossypium</taxon>
    </lineage>
</organism>
<comment type="caution">
    <text evidence="1">The sequence shown here is derived from an EMBL/GenBank/DDBJ whole genome shotgun (WGS) entry which is preliminary data.</text>
</comment>
<dbReference type="AlphaFoldDB" id="A0A9D3WAB0"/>
<keyword evidence="2" id="KW-1185">Reference proteome</keyword>
<evidence type="ECO:0008006" key="3">
    <source>
        <dbReference type="Google" id="ProtNLM"/>
    </source>
</evidence>
<dbReference type="Proteomes" id="UP000828251">
    <property type="component" value="Unassembled WGS sequence"/>
</dbReference>
<gene>
    <name evidence="1" type="ORF">J1N35_003472</name>
</gene>
<dbReference type="InterPro" id="IPR012337">
    <property type="entry name" value="RNaseH-like_sf"/>
</dbReference>
<protein>
    <recommendedName>
        <fullName evidence="3">RNase H type-1 domain-containing protein</fullName>
    </recommendedName>
</protein>
<dbReference type="SUPFAM" id="SSF53098">
    <property type="entry name" value="Ribonuclease H-like"/>
    <property type="match status" value="1"/>
</dbReference>
<evidence type="ECO:0000313" key="2">
    <source>
        <dbReference type="Proteomes" id="UP000828251"/>
    </source>
</evidence>
<sequence>MATVFVKKLGSFKYRCSSKIGFKRADRVLRNGNGEWILMVIGIWGNVYAELWGTLNGLVLLQRHRYGKVVTYSNNLQVIKGIQDSSLVISNSTLVRRIHQNLVHKDN</sequence>
<dbReference type="EMBL" id="JAIQCV010000002">
    <property type="protein sequence ID" value="KAH1120312.1"/>
    <property type="molecule type" value="Genomic_DNA"/>
</dbReference>
<proteinExistence type="predicted"/>
<name>A0A9D3WAB0_9ROSI</name>
<evidence type="ECO:0000313" key="1">
    <source>
        <dbReference type="EMBL" id="KAH1120312.1"/>
    </source>
</evidence>
<accession>A0A9D3WAB0</accession>
<reference evidence="1 2" key="1">
    <citation type="journal article" date="2021" name="Plant Biotechnol. J.">
        <title>Multi-omics assisted identification of the key and species-specific regulatory components of drought-tolerant mechanisms in Gossypium stocksii.</title>
        <authorList>
            <person name="Yu D."/>
            <person name="Ke L."/>
            <person name="Zhang D."/>
            <person name="Wu Y."/>
            <person name="Sun Y."/>
            <person name="Mei J."/>
            <person name="Sun J."/>
            <person name="Sun Y."/>
        </authorList>
    </citation>
    <scope>NUCLEOTIDE SEQUENCE [LARGE SCALE GENOMIC DNA]</scope>
    <source>
        <strain evidence="2">cv. E1</strain>
        <tissue evidence="1">Leaf</tissue>
    </source>
</reference>